<keyword evidence="6" id="KW-0966">Cell projection</keyword>
<feature type="region of interest" description="Disordered" evidence="5">
    <location>
        <begin position="1"/>
        <end position="20"/>
    </location>
</feature>
<keyword evidence="6" id="KW-0282">Flagellum</keyword>
<organism evidence="6 7">
    <name type="scientific">Methylobacterium phyllostachyos</name>
    <dbReference type="NCBI Taxonomy" id="582672"/>
    <lineage>
        <taxon>Bacteria</taxon>
        <taxon>Pseudomonadati</taxon>
        <taxon>Pseudomonadota</taxon>
        <taxon>Alphaproteobacteria</taxon>
        <taxon>Hyphomicrobiales</taxon>
        <taxon>Methylobacteriaceae</taxon>
        <taxon>Methylobacterium</taxon>
    </lineage>
</organism>
<proteinExistence type="inferred from homology"/>
<keyword evidence="7" id="KW-1185">Reference proteome</keyword>
<dbReference type="RefSeq" id="WP_091716658.1">
    <property type="nucleotide sequence ID" value="NZ_FNHS01000008.1"/>
</dbReference>
<evidence type="ECO:0000256" key="2">
    <source>
        <dbReference type="ARBA" id="ARBA00016013"/>
    </source>
</evidence>
<protein>
    <recommendedName>
        <fullName evidence="2">Basal-body rod modification protein FlgD</fullName>
    </recommendedName>
</protein>
<evidence type="ECO:0000256" key="3">
    <source>
        <dbReference type="ARBA" id="ARBA00022795"/>
    </source>
</evidence>
<evidence type="ECO:0000256" key="1">
    <source>
        <dbReference type="ARBA" id="ARBA00010577"/>
    </source>
</evidence>
<evidence type="ECO:0000256" key="5">
    <source>
        <dbReference type="SAM" id="MobiDB-lite"/>
    </source>
</evidence>
<evidence type="ECO:0000256" key="4">
    <source>
        <dbReference type="ARBA" id="ARBA00024746"/>
    </source>
</evidence>
<dbReference type="NCBIfam" id="NF004670">
    <property type="entry name" value="PRK06009.1"/>
    <property type="match status" value="1"/>
</dbReference>
<evidence type="ECO:0000313" key="6">
    <source>
        <dbReference type="EMBL" id="SDN42177.1"/>
    </source>
</evidence>
<dbReference type="GO" id="GO:0044781">
    <property type="term" value="P:bacterial-type flagellum organization"/>
    <property type="evidence" value="ECO:0007669"/>
    <property type="project" value="UniProtKB-KW"/>
</dbReference>
<dbReference type="InterPro" id="IPR005648">
    <property type="entry name" value="FlgD"/>
</dbReference>
<dbReference type="AlphaFoldDB" id="A0A1H0B955"/>
<name>A0A1H0B955_9HYPH</name>
<comment type="function">
    <text evidence="4">Required for flagellar hook formation. May act as a scaffolding protein.</text>
</comment>
<feature type="compositionally biased region" description="Polar residues" evidence="5">
    <location>
        <begin position="1"/>
        <end position="11"/>
    </location>
</feature>
<gene>
    <name evidence="6" type="ORF">SAMN05216360_10890</name>
</gene>
<keyword evidence="3" id="KW-1005">Bacterial flagellum biogenesis</keyword>
<keyword evidence="6" id="KW-0969">Cilium</keyword>
<dbReference type="EMBL" id="FNHS01000008">
    <property type="protein sequence ID" value="SDN42177.1"/>
    <property type="molecule type" value="Genomic_DNA"/>
</dbReference>
<dbReference type="Proteomes" id="UP000198704">
    <property type="component" value="Unassembled WGS sequence"/>
</dbReference>
<accession>A0A1H0B955</accession>
<dbReference type="STRING" id="582672.SAMN05216360_10890"/>
<sequence>MSVPSTNTGYSTPPADTTAQAEARKAAAAKTAAKQSTLNYDNFLKLLMAQMKNQNPTDPMKSTEYMGQLATFSQVEQSVNMNSKLDALLASSAMSQAGNLVGHTVTAADQKITGMVTSVQMTKDGLLAHLDSGQDVPYEAGMTVS</sequence>
<dbReference type="Pfam" id="PF03963">
    <property type="entry name" value="FlgD"/>
    <property type="match status" value="1"/>
</dbReference>
<reference evidence="7" key="1">
    <citation type="submission" date="2016-10" db="EMBL/GenBank/DDBJ databases">
        <authorList>
            <person name="Varghese N."/>
            <person name="Submissions S."/>
        </authorList>
    </citation>
    <scope>NUCLEOTIDE SEQUENCE [LARGE SCALE GENOMIC DNA]</scope>
    <source>
        <strain evidence="7">BL47</strain>
    </source>
</reference>
<comment type="similarity">
    <text evidence="1">Belongs to the FlgD family.</text>
</comment>
<dbReference type="OrthoDB" id="9785233at2"/>
<evidence type="ECO:0000313" key="7">
    <source>
        <dbReference type="Proteomes" id="UP000198704"/>
    </source>
</evidence>